<feature type="transmembrane region" description="Helical" evidence="1">
    <location>
        <begin position="12"/>
        <end position="32"/>
    </location>
</feature>
<protein>
    <recommendedName>
        <fullName evidence="2">CAAX prenyl protease 2/Lysostaphin resistance protein A-like domain-containing protein</fullName>
    </recommendedName>
</protein>
<evidence type="ECO:0000313" key="4">
    <source>
        <dbReference type="Proteomes" id="UP000243333"/>
    </source>
</evidence>
<accession>A0A1G7KFV8</accession>
<evidence type="ECO:0000256" key="1">
    <source>
        <dbReference type="SAM" id="Phobius"/>
    </source>
</evidence>
<dbReference type="InterPro" id="IPR052710">
    <property type="entry name" value="CAAX_protease"/>
</dbReference>
<organism evidence="3 4">
    <name type="scientific">Sporolituus thermophilus DSM 23256</name>
    <dbReference type="NCBI Taxonomy" id="1123285"/>
    <lineage>
        <taxon>Bacteria</taxon>
        <taxon>Bacillati</taxon>
        <taxon>Bacillota</taxon>
        <taxon>Negativicutes</taxon>
        <taxon>Selenomonadales</taxon>
        <taxon>Sporomusaceae</taxon>
        <taxon>Sporolituus</taxon>
    </lineage>
</organism>
<feature type="transmembrane region" description="Helical" evidence="1">
    <location>
        <begin position="194"/>
        <end position="211"/>
    </location>
</feature>
<dbReference type="PANTHER" id="PTHR36435:SF1">
    <property type="entry name" value="CAAX AMINO TERMINAL PROTEASE FAMILY PROTEIN"/>
    <property type="match status" value="1"/>
</dbReference>
<feature type="transmembrane region" description="Helical" evidence="1">
    <location>
        <begin position="38"/>
        <end position="59"/>
    </location>
</feature>
<feature type="transmembrane region" description="Helical" evidence="1">
    <location>
        <begin position="158"/>
        <end position="182"/>
    </location>
</feature>
<proteinExistence type="predicted"/>
<dbReference type="PANTHER" id="PTHR36435">
    <property type="entry name" value="SLR1288 PROTEIN"/>
    <property type="match status" value="1"/>
</dbReference>
<dbReference type="AlphaFoldDB" id="A0A1G7KFV8"/>
<evidence type="ECO:0000259" key="2">
    <source>
        <dbReference type="Pfam" id="PF02517"/>
    </source>
</evidence>
<dbReference type="GO" id="GO:0004175">
    <property type="term" value="F:endopeptidase activity"/>
    <property type="evidence" value="ECO:0007669"/>
    <property type="project" value="UniProtKB-ARBA"/>
</dbReference>
<feature type="domain" description="CAAX prenyl protease 2/Lysostaphin resistance protein A-like" evidence="2">
    <location>
        <begin position="127"/>
        <end position="213"/>
    </location>
</feature>
<dbReference type="RefSeq" id="WP_093689250.1">
    <property type="nucleotide sequence ID" value="NZ_FNBU01000008.1"/>
</dbReference>
<dbReference type="Pfam" id="PF02517">
    <property type="entry name" value="Rce1-like"/>
    <property type="match status" value="1"/>
</dbReference>
<reference evidence="4" key="1">
    <citation type="submission" date="2016-10" db="EMBL/GenBank/DDBJ databases">
        <authorList>
            <person name="Varghese N."/>
            <person name="Submissions S."/>
        </authorList>
    </citation>
    <scope>NUCLEOTIDE SEQUENCE [LARGE SCALE GENOMIC DNA]</scope>
    <source>
        <strain evidence="4">DSM 23256</strain>
    </source>
</reference>
<dbReference type="GO" id="GO:0080120">
    <property type="term" value="P:CAAX-box protein maturation"/>
    <property type="evidence" value="ECO:0007669"/>
    <property type="project" value="UniProtKB-ARBA"/>
</dbReference>
<dbReference type="InterPro" id="IPR003675">
    <property type="entry name" value="Rce1/LyrA-like_dom"/>
</dbReference>
<evidence type="ECO:0000313" key="3">
    <source>
        <dbReference type="EMBL" id="SDF36072.1"/>
    </source>
</evidence>
<keyword evidence="1" id="KW-0472">Membrane</keyword>
<name>A0A1G7KFV8_9FIRM</name>
<dbReference type="EMBL" id="FNBU01000008">
    <property type="protein sequence ID" value="SDF36072.1"/>
    <property type="molecule type" value="Genomic_DNA"/>
</dbReference>
<feature type="transmembrane region" description="Helical" evidence="1">
    <location>
        <begin position="80"/>
        <end position="97"/>
    </location>
</feature>
<keyword evidence="1" id="KW-1133">Transmembrane helix</keyword>
<dbReference type="STRING" id="1123285.SAMN05660235_01313"/>
<gene>
    <name evidence="3" type="ORF">SAMN05660235_01313</name>
</gene>
<dbReference type="Proteomes" id="UP000243333">
    <property type="component" value="Unassembled WGS sequence"/>
</dbReference>
<keyword evidence="1" id="KW-0812">Transmembrane</keyword>
<dbReference type="OrthoDB" id="9782250at2"/>
<sequence>MLPEQVPWGLKEVLLVHVLRLVFGLILVRGVFPLVFAASPLVIEITDRLLVLALIGLVIHRHGAKWRDWGVSFRHGVQNGLRGLAGGAVLLGASLYSERLYVSVFFTSPVQHPLVAQVQNAATWRDLAVPLFLAALAAPVMEEGLYRLLTFPALKARFGLWGGALGSAAIFALFHFNVYWLAEMMVVGAGLALLYYWTGSLISAVVAHSFINTSKILMLYFGIPLI</sequence>
<keyword evidence="4" id="KW-1185">Reference proteome</keyword>